<dbReference type="InterPro" id="IPR011766">
    <property type="entry name" value="TPP_enzyme_TPP-bd"/>
</dbReference>
<reference evidence="7 8" key="1">
    <citation type="submission" date="2016-10" db="EMBL/GenBank/DDBJ databases">
        <authorList>
            <person name="Varghese N."/>
            <person name="Submissions S."/>
        </authorList>
    </citation>
    <scope>NUCLEOTIDE SEQUENCE [LARGE SCALE GENOMIC DNA]</scope>
    <source>
        <strain evidence="7 8">IAM 15147</strain>
    </source>
</reference>
<evidence type="ECO:0000256" key="1">
    <source>
        <dbReference type="ARBA" id="ARBA00007812"/>
    </source>
</evidence>
<dbReference type="InterPro" id="IPR029061">
    <property type="entry name" value="THDP-binding"/>
</dbReference>
<protein>
    <submittedName>
        <fullName evidence="7">Acetolactate synthase-1/2/3 large subunit</fullName>
    </submittedName>
</protein>
<evidence type="ECO:0000313" key="7">
    <source>
        <dbReference type="EMBL" id="SFS00067.1"/>
    </source>
</evidence>
<dbReference type="Proteomes" id="UP000198506">
    <property type="component" value="Unassembled WGS sequence"/>
</dbReference>
<dbReference type="GO" id="GO:0050660">
    <property type="term" value="F:flavin adenine dinucleotide binding"/>
    <property type="evidence" value="ECO:0007669"/>
    <property type="project" value="TreeGrafter"/>
</dbReference>
<dbReference type="Pfam" id="PF02775">
    <property type="entry name" value="TPP_enzyme_C"/>
    <property type="match status" value="1"/>
</dbReference>
<dbReference type="InterPro" id="IPR012001">
    <property type="entry name" value="Thiamin_PyroP_enz_TPP-bd_dom"/>
</dbReference>
<evidence type="ECO:0000256" key="3">
    <source>
        <dbReference type="RuleBase" id="RU362132"/>
    </source>
</evidence>
<name>A0AA94HKI0_9MICO</name>
<dbReference type="GO" id="GO:0000287">
    <property type="term" value="F:magnesium ion binding"/>
    <property type="evidence" value="ECO:0007669"/>
    <property type="project" value="InterPro"/>
</dbReference>
<proteinExistence type="inferred from homology"/>
<comment type="similarity">
    <text evidence="1 3">Belongs to the TPP enzyme family.</text>
</comment>
<dbReference type="SUPFAM" id="SSF52518">
    <property type="entry name" value="Thiamin diphosphate-binding fold (THDP-binding)"/>
    <property type="match status" value="2"/>
</dbReference>
<dbReference type="AlphaFoldDB" id="A0AA94HKI0"/>
<keyword evidence="2 3" id="KW-0786">Thiamine pyrophosphate</keyword>
<dbReference type="CDD" id="cd00568">
    <property type="entry name" value="TPP_enzymes"/>
    <property type="match status" value="1"/>
</dbReference>
<dbReference type="GO" id="GO:0030976">
    <property type="term" value="F:thiamine pyrophosphate binding"/>
    <property type="evidence" value="ECO:0007669"/>
    <property type="project" value="InterPro"/>
</dbReference>
<feature type="domain" description="Thiamine pyrophosphate enzyme TPP-binding" evidence="5">
    <location>
        <begin position="379"/>
        <end position="525"/>
    </location>
</feature>
<dbReference type="NCBIfam" id="NF006052">
    <property type="entry name" value="PRK08199.1"/>
    <property type="match status" value="1"/>
</dbReference>
<dbReference type="SUPFAM" id="SSF52467">
    <property type="entry name" value="DHS-like NAD/FAD-binding domain"/>
    <property type="match status" value="1"/>
</dbReference>
<evidence type="ECO:0000259" key="5">
    <source>
        <dbReference type="Pfam" id="PF02775"/>
    </source>
</evidence>
<dbReference type="PANTHER" id="PTHR18968">
    <property type="entry name" value="THIAMINE PYROPHOSPHATE ENZYMES"/>
    <property type="match status" value="1"/>
</dbReference>
<dbReference type="Pfam" id="PF02776">
    <property type="entry name" value="TPP_enzyme_N"/>
    <property type="match status" value="1"/>
</dbReference>
<dbReference type="GO" id="GO:0005948">
    <property type="term" value="C:acetolactate synthase complex"/>
    <property type="evidence" value="ECO:0007669"/>
    <property type="project" value="TreeGrafter"/>
</dbReference>
<dbReference type="RefSeq" id="WP_092915378.1">
    <property type="nucleotide sequence ID" value="NZ_FOZN01000001.1"/>
</dbReference>
<evidence type="ECO:0000313" key="8">
    <source>
        <dbReference type="Proteomes" id="UP000198506"/>
    </source>
</evidence>
<sequence>MTMRAGHLLIQSLHEQGLTHYTCVPGESFLPALDAMPDYPGSDLTVCRHESPAGHMAEAHGKLTGMPGVCFVTRGPGAMHASIAVHTADQDATPLLLLIGQIDAKDRGRGAFQEFDSHQVFSSMAKWVVTIDHAERIPETIARAVRIATTGRPGPVVIELPENMLYDEVEAQRARPVAQVERERIDGFAEQLADELQSAQRPLIVLGRGGWGHEQHAAIARFAESNALPVVAAWRCQDLIDNDSASYAGHLSLSVEPELVSLVEESDLVIGIGGHFGDVDTRGYQLLEPAEGRRVVHIAHAEVDLDRYVHADVAVMAKSGEALRSLDGLVVDSERWRERTAAAHEDYLRRRTPALDDLLGTAIAWLADRAPAGSVVANGAGNYAVWLHRYYRYRTYGTQLAPANGAMSYGLPAGIAAATLDAGKPTFVFGGDGCFTMSSMELATVAARQLPVISIVVNNEAYGTIRMHQEREFPGRVSGTGLVNPDFAALARAHGIVGSTVTDLEGFTSAIEAALDSGGPALIEVQTDVRSISPTTRITEAGLAAVDSR</sequence>
<comment type="caution">
    <text evidence="7">The sequence shown here is derived from an EMBL/GenBank/DDBJ whole genome shotgun (WGS) entry which is preliminary data.</text>
</comment>
<dbReference type="Gene3D" id="3.40.50.1220">
    <property type="entry name" value="TPP-binding domain"/>
    <property type="match status" value="1"/>
</dbReference>
<dbReference type="Pfam" id="PF00205">
    <property type="entry name" value="TPP_enzyme_M"/>
    <property type="match status" value="1"/>
</dbReference>
<dbReference type="InterPro" id="IPR012000">
    <property type="entry name" value="Thiamin_PyroP_enz_cen_dom"/>
</dbReference>
<evidence type="ECO:0000259" key="6">
    <source>
        <dbReference type="Pfam" id="PF02776"/>
    </source>
</evidence>
<dbReference type="CDD" id="cd07035">
    <property type="entry name" value="TPP_PYR_POX_like"/>
    <property type="match status" value="1"/>
</dbReference>
<dbReference type="GO" id="GO:0009099">
    <property type="term" value="P:L-valine biosynthetic process"/>
    <property type="evidence" value="ECO:0007669"/>
    <property type="project" value="TreeGrafter"/>
</dbReference>
<dbReference type="GO" id="GO:0003984">
    <property type="term" value="F:acetolactate synthase activity"/>
    <property type="evidence" value="ECO:0007669"/>
    <property type="project" value="TreeGrafter"/>
</dbReference>
<dbReference type="PANTHER" id="PTHR18968:SF120">
    <property type="entry name" value="ACETOLACTATE SYNTHASE LARGE SUBUNIT"/>
    <property type="match status" value="1"/>
</dbReference>
<feature type="domain" description="Thiamine pyrophosphate enzyme N-terminal TPP-binding" evidence="6">
    <location>
        <begin position="3"/>
        <end position="118"/>
    </location>
</feature>
<dbReference type="InterPro" id="IPR029035">
    <property type="entry name" value="DHS-like_NAD/FAD-binding_dom"/>
</dbReference>
<accession>A0AA94HKI0</accession>
<gene>
    <name evidence="7" type="ORF">SAMN04487783_0415</name>
</gene>
<organism evidence="7 8">
    <name type="scientific">Agrococcus baldri</name>
    <dbReference type="NCBI Taxonomy" id="153730"/>
    <lineage>
        <taxon>Bacteria</taxon>
        <taxon>Bacillati</taxon>
        <taxon>Actinomycetota</taxon>
        <taxon>Actinomycetes</taxon>
        <taxon>Micrococcales</taxon>
        <taxon>Microbacteriaceae</taxon>
        <taxon>Agrococcus</taxon>
    </lineage>
</organism>
<keyword evidence="8" id="KW-1185">Reference proteome</keyword>
<dbReference type="GO" id="GO:0009097">
    <property type="term" value="P:isoleucine biosynthetic process"/>
    <property type="evidence" value="ECO:0007669"/>
    <property type="project" value="TreeGrafter"/>
</dbReference>
<evidence type="ECO:0000256" key="2">
    <source>
        <dbReference type="ARBA" id="ARBA00023052"/>
    </source>
</evidence>
<evidence type="ECO:0000259" key="4">
    <source>
        <dbReference type="Pfam" id="PF00205"/>
    </source>
</evidence>
<dbReference type="FunFam" id="3.40.50.970:FF:000007">
    <property type="entry name" value="Acetolactate synthase"/>
    <property type="match status" value="1"/>
</dbReference>
<dbReference type="InterPro" id="IPR045229">
    <property type="entry name" value="TPP_enz"/>
</dbReference>
<dbReference type="Gene3D" id="3.40.50.970">
    <property type="match status" value="2"/>
</dbReference>
<feature type="domain" description="Thiamine pyrophosphate enzyme central" evidence="4">
    <location>
        <begin position="190"/>
        <end position="326"/>
    </location>
</feature>
<dbReference type="EMBL" id="FOZN01000001">
    <property type="protein sequence ID" value="SFS00067.1"/>
    <property type="molecule type" value="Genomic_DNA"/>
</dbReference>